<evidence type="ECO:0000313" key="1">
    <source>
        <dbReference type="EMBL" id="DAD97076.1"/>
    </source>
</evidence>
<sequence>MNFKDPKNILEFIKFQKQLLYRYKNYVKELMQKDYKKAAILAYWLRDYLGYIKNEKTFKPKQLITYKRGQIVFVNFGFRVGQELGGLHYAIVLDIKNSKNTSTLTVIPLRSKKDKNTSYQNLYMVPLGGVLSDLIDDKAKAMVKALNQEADDLAKKYPIDVIRTDKSLQSRVIKLRKQHKDAMAVLSYLDNLKSESMADIGQITTISKQRIKAPVRTTDVLTNIILPDELLNNLETKLKFLYFSCEKP</sequence>
<dbReference type="EMBL" id="BK015230">
    <property type="protein sequence ID" value="DAD97076.1"/>
    <property type="molecule type" value="Genomic_DNA"/>
</dbReference>
<dbReference type="SUPFAM" id="SSF50118">
    <property type="entry name" value="Cell growth inhibitor/plasmid maintenance toxic component"/>
    <property type="match status" value="1"/>
</dbReference>
<name>A0A8S5NRR6_9CAUD</name>
<dbReference type="GO" id="GO:0003677">
    <property type="term" value="F:DNA binding"/>
    <property type="evidence" value="ECO:0007669"/>
    <property type="project" value="InterPro"/>
</dbReference>
<protein>
    <submittedName>
        <fullName evidence="1">PemK-like protein</fullName>
    </submittedName>
</protein>
<dbReference type="InterPro" id="IPR011067">
    <property type="entry name" value="Plasmid_toxin/cell-grow_inhib"/>
</dbReference>
<dbReference type="Pfam" id="PF02452">
    <property type="entry name" value="PemK_toxin"/>
    <property type="match status" value="1"/>
</dbReference>
<proteinExistence type="predicted"/>
<dbReference type="InterPro" id="IPR003477">
    <property type="entry name" value="PemK-like"/>
</dbReference>
<dbReference type="Gene3D" id="2.30.30.110">
    <property type="match status" value="1"/>
</dbReference>
<accession>A0A8S5NRR6</accession>
<reference evidence="1" key="1">
    <citation type="journal article" date="2021" name="Proc. Natl. Acad. Sci. U.S.A.">
        <title>A Catalog of Tens of Thousands of Viruses from Human Metagenomes Reveals Hidden Associations with Chronic Diseases.</title>
        <authorList>
            <person name="Tisza M.J."/>
            <person name="Buck C.B."/>
        </authorList>
    </citation>
    <scope>NUCLEOTIDE SEQUENCE</scope>
    <source>
        <strain evidence="1">CtEpl1</strain>
    </source>
</reference>
<organism evidence="1">
    <name type="scientific">Caudovirales sp. ctEpl1</name>
    <dbReference type="NCBI Taxonomy" id="2826770"/>
    <lineage>
        <taxon>Viruses</taxon>
        <taxon>Duplodnaviria</taxon>
        <taxon>Heunggongvirae</taxon>
        <taxon>Uroviricota</taxon>
        <taxon>Caudoviricetes</taxon>
    </lineage>
</organism>